<feature type="transmembrane region" description="Helical" evidence="5">
    <location>
        <begin position="152"/>
        <end position="172"/>
    </location>
</feature>
<feature type="transmembrane region" description="Helical" evidence="5">
    <location>
        <begin position="97"/>
        <end position="116"/>
    </location>
</feature>
<gene>
    <name evidence="11" type="ORF">PF001_g20891</name>
    <name evidence="10" type="ORF">PF005_g22364</name>
    <name evidence="9" type="ORF">PF006_g24135</name>
    <name evidence="8" type="ORF">PF007_g22511</name>
    <name evidence="6" type="ORF">PF009_g23189</name>
    <name evidence="7" type="ORF">PF011_g21742</name>
</gene>
<dbReference type="EMBL" id="QXGB01001999">
    <property type="protein sequence ID" value="KAE9182742.1"/>
    <property type="molecule type" value="Genomic_DNA"/>
</dbReference>
<evidence type="ECO:0000313" key="15">
    <source>
        <dbReference type="Proteomes" id="UP000440732"/>
    </source>
</evidence>
<evidence type="ECO:0000313" key="11">
    <source>
        <dbReference type="EMBL" id="KAE9287642.1"/>
    </source>
</evidence>
<dbReference type="GO" id="GO:0016020">
    <property type="term" value="C:membrane"/>
    <property type="evidence" value="ECO:0007669"/>
    <property type="project" value="UniProtKB-SubCell"/>
</dbReference>
<evidence type="ECO:0000313" key="17">
    <source>
        <dbReference type="Proteomes" id="UP000460718"/>
    </source>
</evidence>
<evidence type="ECO:0000313" key="16">
    <source>
        <dbReference type="Proteomes" id="UP000441208"/>
    </source>
</evidence>
<comment type="subcellular location">
    <subcellularLocation>
        <location evidence="1">Membrane</location>
        <topology evidence="1">Multi-pass membrane protein</topology>
    </subcellularLocation>
</comment>
<sequence>MAKLPASLSLSSLETAEAMMSGTTSVTINTDSVGGDMAPAAPPKRNFIQKVNDVNKMELPKLLRYMRLGNVGCSALQIIAGIVGITSFITLNITGTLVSIYVIMFGILFLLFECRLSRMETAIRSNFGFLYSYKGRAAFIFFIGFLDFGIGSALGTIAGVLMCFNAFINLLVMCRHPQFKSSLSADADPTAGYTTGSQEAASFMSKNPELAAKAGQYAFQHAANTRH</sequence>
<evidence type="ECO:0000256" key="1">
    <source>
        <dbReference type="ARBA" id="ARBA00004141"/>
    </source>
</evidence>
<evidence type="ECO:0000256" key="5">
    <source>
        <dbReference type="SAM" id="Phobius"/>
    </source>
</evidence>
<keyword evidence="13" id="KW-1185">Reference proteome</keyword>
<dbReference type="Pfam" id="PF08507">
    <property type="entry name" value="COPI_assoc"/>
    <property type="match status" value="1"/>
</dbReference>
<evidence type="ECO:0000313" key="7">
    <source>
        <dbReference type="EMBL" id="KAE8982135.1"/>
    </source>
</evidence>
<dbReference type="PANTHER" id="PTHR38894:SF1">
    <property type="entry name" value="TRANSMEMBRANE PROTEIN"/>
    <property type="match status" value="1"/>
</dbReference>
<evidence type="ECO:0000256" key="4">
    <source>
        <dbReference type="ARBA" id="ARBA00023136"/>
    </source>
</evidence>
<feature type="transmembrane region" description="Helical" evidence="5">
    <location>
        <begin position="68"/>
        <end position="91"/>
    </location>
</feature>
<dbReference type="EMBL" id="QXFW01002093">
    <property type="protein sequence ID" value="KAE8982135.1"/>
    <property type="molecule type" value="Genomic_DNA"/>
</dbReference>
<keyword evidence="3 5" id="KW-1133">Transmembrane helix</keyword>
<organism evidence="6 12">
    <name type="scientific">Phytophthora fragariae</name>
    <dbReference type="NCBI Taxonomy" id="53985"/>
    <lineage>
        <taxon>Eukaryota</taxon>
        <taxon>Sar</taxon>
        <taxon>Stramenopiles</taxon>
        <taxon>Oomycota</taxon>
        <taxon>Peronosporomycetes</taxon>
        <taxon>Peronosporales</taxon>
        <taxon>Peronosporaceae</taxon>
        <taxon>Phytophthora</taxon>
    </lineage>
</organism>
<reference evidence="12 13" key="1">
    <citation type="submission" date="2018-08" db="EMBL/GenBank/DDBJ databases">
        <title>Genomic investigation of the strawberry pathogen Phytophthora fragariae indicates pathogenicity is determined by transcriptional variation in three key races.</title>
        <authorList>
            <person name="Adams T.M."/>
            <person name="Armitage A.D."/>
            <person name="Sobczyk M.K."/>
            <person name="Bates H.J."/>
            <person name="Dunwell J.M."/>
            <person name="Nellist C.F."/>
            <person name="Harrison R.J."/>
        </authorList>
    </citation>
    <scope>NUCLEOTIDE SEQUENCE [LARGE SCALE GENOMIC DNA]</scope>
    <source>
        <strain evidence="11 14">A4</strain>
        <strain evidence="10 13">NOV-27</strain>
        <strain evidence="9 15">NOV-5</strain>
        <strain evidence="8 16">NOV-71</strain>
        <strain evidence="6 12">NOV-9</strain>
        <strain evidence="7 17">SCRP245</strain>
    </source>
</reference>
<dbReference type="EMBL" id="QXFZ01002017">
    <property type="protein sequence ID" value="KAE9081832.1"/>
    <property type="molecule type" value="Genomic_DNA"/>
</dbReference>
<evidence type="ECO:0008006" key="18">
    <source>
        <dbReference type="Google" id="ProtNLM"/>
    </source>
</evidence>
<keyword evidence="4 5" id="KW-0472">Membrane</keyword>
<dbReference type="EMBL" id="QXGF01002004">
    <property type="protein sequence ID" value="KAE8926623.1"/>
    <property type="molecule type" value="Genomic_DNA"/>
</dbReference>
<evidence type="ECO:0000313" key="13">
    <source>
        <dbReference type="Proteomes" id="UP000433483"/>
    </source>
</evidence>
<name>A0A6A3E251_9STRA</name>
<protein>
    <recommendedName>
        <fullName evidence="18">Golgi apparatus membrane protein TVP15</fullName>
    </recommendedName>
</protein>
<evidence type="ECO:0000313" key="8">
    <source>
        <dbReference type="EMBL" id="KAE9081832.1"/>
    </source>
</evidence>
<dbReference type="PANTHER" id="PTHR38894">
    <property type="entry name" value="TRANSMEMBRANE PROTEIN"/>
    <property type="match status" value="1"/>
</dbReference>
<keyword evidence="2 5" id="KW-0812">Transmembrane</keyword>
<dbReference type="OrthoDB" id="202910at2759"/>
<dbReference type="Proteomes" id="UP000441208">
    <property type="component" value="Unassembled WGS sequence"/>
</dbReference>
<dbReference type="InterPro" id="IPR013714">
    <property type="entry name" value="Golgi_TVP15"/>
</dbReference>
<dbReference type="Proteomes" id="UP000437068">
    <property type="component" value="Unassembled WGS sequence"/>
</dbReference>
<dbReference type="Proteomes" id="UP000433483">
    <property type="component" value="Unassembled WGS sequence"/>
</dbReference>
<evidence type="ECO:0000256" key="3">
    <source>
        <dbReference type="ARBA" id="ARBA00022989"/>
    </source>
</evidence>
<dbReference type="EMBL" id="QXGA01002603">
    <property type="protein sequence ID" value="KAE9094814.1"/>
    <property type="molecule type" value="Genomic_DNA"/>
</dbReference>
<evidence type="ECO:0000313" key="14">
    <source>
        <dbReference type="Proteomes" id="UP000437068"/>
    </source>
</evidence>
<evidence type="ECO:0000313" key="12">
    <source>
        <dbReference type="Proteomes" id="UP000429523"/>
    </source>
</evidence>
<evidence type="ECO:0000313" key="6">
    <source>
        <dbReference type="EMBL" id="KAE8926623.1"/>
    </source>
</evidence>
<evidence type="ECO:0000256" key="2">
    <source>
        <dbReference type="ARBA" id="ARBA00022692"/>
    </source>
</evidence>
<dbReference type="EMBL" id="QXGE01001843">
    <property type="protein sequence ID" value="KAE9287642.1"/>
    <property type="molecule type" value="Genomic_DNA"/>
</dbReference>
<feature type="transmembrane region" description="Helical" evidence="5">
    <location>
        <begin position="128"/>
        <end position="146"/>
    </location>
</feature>
<dbReference type="Proteomes" id="UP000440732">
    <property type="component" value="Unassembled WGS sequence"/>
</dbReference>
<comment type="caution">
    <text evidence="6">The sequence shown here is derived from an EMBL/GenBank/DDBJ whole genome shotgun (WGS) entry which is preliminary data.</text>
</comment>
<proteinExistence type="predicted"/>
<evidence type="ECO:0000313" key="9">
    <source>
        <dbReference type="EMBL" id="KAE9094814.1"/>
    </source>
</evidence>
<dbReference type="AlphaFoldDB" id="A0A6A3E251"/>
<evidence type="ECO:0000313" key="10">
    <source>
        <dbReference type="EMBL" id="KAE9182742.1"/>
    </source>
</evidence>
<dbReference type="Proteomes" id="UP000460718">
    <property type="component" value="Unassembled WGS sequence"/>
</dbReference>
<accession>A0A6A3E251</accession>
<dbReference type="Proteomes" id="UP000429523">
    <property type="component" value="Unassembled WGS sequence"/>
</dbReference>